<feature type="region of interest" description="Disordered" evidence="1">
    <location>
        <begin position="362"/>
        <end position="420"/>
    </location>
</feature>
<evidence type="ECO:0000256" key="2">
    <source>
        <dbReference type="SAM" id="Phobius"/>
    </source>
</evidence>
<accession>A0A7C8NRS8</accession>
<dbReference type="EMBL" id="WIQZ01000096">
    <property type="protein sequence ID" value="KAF3124814.1"/>
    <property type="molecule type" value="Genomic_DNA"/>
</dbReference>
<evidence type="ECO:0000313" key="3">
    <source>
        <dbReference type="EMBL" id="KAF3124814.1"/>
    </source>
</evidence>
<dbReference type="AlphaFoldDB" id="A0A7C8NRS8"/>
<protein>
    <submittedName>
        <fullName evidence="3">Uncharacterized protein</fullName>
    </submittedName>
</protein>
<keyword evidence="2" id="KW-0812">Transmembrane</keyword>
<feature type="compositionally biased region" description="Basic and acidic residues" evidence="1">
    <location>
        <begin position="391"/>
        <end position="406"/>
    </location>
</feature>
<feature type="transmembrane region" description="Helical" evidence="2">
    <location>
        <begin position="12"/>
        <end position="37"/>
    </location>
</feature>
<reference evidence="3 4" key="1">
    <citation type="submission" date="2019-06" db="EMBL/GenBank/DDBJ databases">
        <authorList>
            <person name="Palmer J.M."/>
        </authorList>
    </citation>
    <scope>NUCLEOTIDE SEQUENCE [LARGE SCALE GENOMIC DNA]</scope>
    <source>
        <strain evidence="3 4">TWF703</strain>
    </source>
</reference>
<dbReference type="Proteomes" id="UP000480548">
    <property type="component" value="Unassembled WGS sequence"/>
</dbReference>
<proteinExistence type="predicted"/>
<name>A0A7C8NRS8_ORBOL</name>
<sequence>MSKDPNDRPSDALLGVLVTVLSVLVFGLLTLVAYLYLQLRKIHQKYKELLKESGTTSSLCQRIREQRKSAILHIVTNNDLEQQRDQYVSSPISQHSDYSLNMPECSKTKFSPKDIESIEPNSPEREPWGIRKVRSIERLTGLTKELSIKSDHRNHVSDQTSAAGDQNPFSEQEEIFEYDVTGANPIDSNFTLGGEMERGHAFEVQFPTVRSPETMELDSFHEQIDWNGNKAQSCDPNLLAVPQPNCFTRTQYSISAIKTISAPIHRFECESNIPPHARSPAPQASYEVPLKGTSETYMTNMDLHGHEITGIGSLEHYDKEEVPRPFLERSFSLNLAYPDPAEEATTKNRNWPGTKLKLYLKNARSHRKSVGSTQGKSTPPSRSPEGTISKAKRDLFRLPKSSREESTPPPSNKEGALDNN</sequence>
<keyword evidence="2" id="KW-1133">Transmembrane helix</keyword>
<gene>
    <name evidence="3" type="ORF">TWF703_011173</name>
</gene>
<evidence type="ECO:0000256" key="1">
    <source>
        <dbReference type="SAM" id="MobiDB-lite"/>
    </source>
</evidence>
<feature type="compositionally biased region" description="Polar residues" evidence="1">
    <location>
        <begin position="370"/>
        <end position="386"/>
    </location>
</feature>
<organism evidence="3 4">
    <name type="scientific">Orbilia oligospora</name>
    <name type="common">Nematode-trapping fungus</name>
    <name type="synonym">Arthrobotrys oligospora</name>
    <dbReference type="NCBI Taxonomy" id="2813651"/>
    <lineage>
        <taxon>Eukaryota</taxon>
        <taxon>Fungi</taxon>
        <taxon>Dikarya</taxon>
        <taxon>Ascomycota</taxon>
        <taxon>Pezizomycotina</taxon>
        <taxon>Orbiliomycetes</taxon>
        <taxon>Orbiliales</taxon>
        <taxon>Orbiliaceae</taxon>
        <taxon>Orbilia</taxon>
    </lineage>
</organism>
<comment type="caution">
    <text evidence="3">The sequence shown here is derived from an EMBL/GenBank/DDBJ whole genome shotgun (WGS) entry which is preliminary data.</text>
</comment>
<keyword evidence="2" id="KW-0472">Membrane</keyword>
<evidence type="ECO:0000313" key="4">
    <source>
        <dbReference type="Proteomes" id="UP000480548"/>
    </source>
</evidence>